<gene>
    <name evidence="2" type="ORF">MNBD_ACTINO02-1650</name>
</gene>
<dbReference type="InterPro" id="IPR000253">
    <property type="entry name" value="FHA_dom"/>
</dbReference>
<dbReference type="Gene3D" id="2.60.200.20">
    <property type="match status" value="1"/>
</dbReference>
<dbReference type="CDD" id="cd00060">
    <property type="entry name" value="FHA"/>
    <property type="match status" value="1"/>
</dbReference>
<sequence length="137" mass="14932">MPALFLNILKLIFLGLVYLFLWQIARSIGAHVGPGQRSKQTKVADELAVIRSETMAGQTVRIGAGIVIGRSDEANFIIDDTYASDFHARIGQQQDKVLLTDLGSTNGTYVNGRRITVPTSLGKGDTVQIGKTIFEVR</sequence>
<reference evidence="2" key="1">
    <citation type="submission" date="2018-06" db="EMBL/GenBank/DDBJ databases">
        <authorList>
            <person name="Zhirakovskaya E."/>
        </authorList>
    </citation>
    <scope>NUCLEOTIDE SEQUENCE</scope>
</reference>
<feature type="domain" description="FHA" evidence="1">
    <location>
        <begin position="66"/>
        <end position="115"/>
    </location>
</feature>
<dbReference type="PANTHER" id="PTHR23308">
    <property type="entry name" value="NUCLEAR INHIBITOR OF PROTEIN PHOSPHATASE-1"/>
    <property type="match status" value="1"/>
</dbReference>
<dbReference type="SMART" id="SM00240">
    <property type="entry name" value="FHA"/>
    <property type="match status" value="1"/>
</dbReference>
<organism evidence="2">
    <name type="scientific">hydrothermal vent metagenome</name>
    <dbReference type="NCBI Taxonomy" id="652676"/>
    <lineage>
        <taxon>unclassified sequences</taxon>
        <taxon>metagenomes</taxon>
        <taxon>ecological metagenomes</taxon>
    </lineage>
</organism>
<protein>
    <recommendedName>
        <fullName evidence="1">FHA domain-containing protein</fullName>
    </recommendedName>
</protein>
<evidence type="ECO:0000313" key="2">
    <source>
        <dbReference type="EMBL" id="VAW08947.1"/>
    </source>
</evidence>
<dbReference type="AlphaFoldDB" id="A0A3B0T6H2"/>
<accession>A0A3B0T6H2</accession>
<proteinExistence type="predicted"/>
<dbReference type="Pfam" id="PF00498">
    <property type="entry name" value="FHA"/>
    <property type="match status" value="1"/>
</dbReference>
<dbReference type="InterPro" id="IPR050923">
    <property type="entry name" value="Cell_Proc_Reg/RNA_Proc"/>
</dbReference>
<dbReference type="PROSITE" id="PS50006">
    <property type="entry name" value="FHA_DOMAIN"/>
    <property type="match status" value="1"/>
</dbReference>
<dbReference type="EMBL" id="UOEK01000510">
    <property type="protein sequence ID" value="VAW08947.1"/>
    <property type="molecule type" value="Genomic_DNA"/>
</dbReference>
<dbReference type="SUPFAM" id="SSF49879">
    <property type="entry name" value="SMAD/FHA domain"/>
    <property type="match status" value="1"/>
</dbReference>
<dbReference type="InterPro" id="IPR008984">
    <property type="entry name" value="SMAD_FHA_dom_sf"/>
</dbReference>
<evidence type="ECO:0000259" key="1">
    <source>
        <dbReference type="PROSITE" id="PS50006"/>
    </source>
</evidence>
<name>A0A3B0T6H2_9ZZZZ</name>